<evidence type="ECO:0000313" key="6">
    <source>
        <dbReference type="Proteomes" id="UP001589832"/>
    </source>
</evidence>
<accession>A0ABV6Q7C4</accession>
<dbReference type="PROSITE" id="PS01124">
    <property type="entry name" value="HTH_ARAC_FAMILY_2"/>
    <property type="match status" value="1"/>
</dbReference>
<dbReference type="InterPro" id="IPR050204">
    <property type="entry name" value="AraC_XylS_family_regulators"/>
</dbReference>
<sequence>MRHVFALPSDPLKSYIDYYFIFENSTNNPLGVVDVFPSSNPSMVFTYGNKDIWECFDKGQKQKPSSDFALDTYVLKKRKFIGNNDFGIIVVCFKPWGIHNFIPLHIKEEAGQRILLKDLYSAKIEPLEDKLLYANNDAERLIAIESFLISILKNVPIDQRMQYACNIIKNSVGMEKIYDIAKSVDLSEKQFNRNFIETMGISPKLYSRLERFYFTIKRMKTEYDSLTQIALNAGYFDQSHFIREFKNFTQTTPLACQKNTKNTFFGHPLNF</sequence>
<dbReference type="Proteomes" id="UP001589832">
    <property type="component" value="Unassembled WGS sequence"/>
</dbReference>
<gene>
    <name evidence="5" type="ORF">ACFFGA_01935</name>
</gene>
<dbReference type="RefSeq" id="WP_386058862.1">
    <property type="nucleotide sequence ID" value="NZ_JBHLTQ010000001.1"/>
</dbReference>
<dbReference type="EMBL" id="JBHLTQ010000001">
    <property type="protein sequence ID" value="MFC0603296.1"/>
    <property type="molecule type" value="Genomic_DNA"/>
</dbReference>
<dbReference type="Gene3D" id="1.10.10.60">
    <property type="entry name" value="Homeodomain-like"/>
    <property type="match status" value="1"/>
</dbReference>
<organism evidence="5 6">
    <name type="scientific">Winogradskyella pulchriflava</name>
    <dbReference type="NCBI Taxonomy" id="1110688"/>
    <lineage>
        <taxon>Bacteria</taxon>
        <taxon>Pseudomonadati</taxon>
        <taxon>Bacteroidota</taxon>
        <taxon>Flavobacteriia</taxon>
        <taxon>Flavobacteriales</taxon>
        <taxon>Flavobacteriaceae</taxon>
        <taxon>Winogradskyella</taxon>
    </lineage>
</organism>
<dbReference type="InterPro" id="IPR018060">
    <property type="entry name" value="HTH_AraC"/>
</dbReference>
<protein>
    <submittedName>
        <fullName evidence="5">Helix-turn-helix domain-containing protein</fullName>
    </submittedName>
</protein>
<reference evidence="5 6" key="1">
    <citation type="submission" date="2024-09" db="EMBL/GenBank/DDBJ databases">
        <authorList>
            <person name="Sun Q."/>
            <person name="Mori K."/>
        </authorList>
    </citation>
    <scope>NUCLEOTIDE SEQUENCE [LARGE SCALE GENOMIC DNA]</scope>
    <source>
        <strain evidence="5 6">NCAIM B.02481</strain>
    </source>
</reference>
<comment type="caution">
    <text evidence="5">The sequence shown here is derived from an EMBL/GenBank/DDBJ whole genome shotgun (WGS) entry which is preliminary data.</text>
</comment>
<keyword evidence="6" id="KW-1185">Reference proteome</keyword>
<dbReference type="SMART" id="SM00342">
    <property type="entry name" value="HTH_ARAC"/>
    <property type="match status" value="1"/>
</dbReference>
<evidence type="ECO:0000256" key="3">
    <source>
        <dbReference type="ARBA" id="ARBA00023163"/>
    </source>
</evidence>
<feature type="domain" description="HTH araC/xylS-type" evidence="4">
    <location>
        <begin position="158"/>
        <end position="259"/>
    </location>
</feature>
<evidence type="ECO:0000313" key="5">
    <source>
        <dbReference type="EMBL" id="MFC0603296.1"/>
    </source>
</evidence>
<proteinExistence type="predicted"/>
<keyword evidence="1" id="KW-0805">Transcription regulation</keyword>
<dbReference type="SUPFAM" id="SSF46689">
    <property type="entry name" value="Homeodomain-like"/>
    <property type="match status" value="1"/>
</dbReference>
<dbReference type="Pfam" id="PF12833">
    <property type="entry name" value="HTH_18"/>
    <property type="match status" value="1"/>
</dbReference>
<dbReference type="PANTHER" id="PTHR46796:SF13">
    <property type="entry name" value="HTH-TYPE TRANSCRIPTIONAL ACTIVATOR RHAS"/>
    <property type="match status" value="1"/>
</dbReference>
<dbReference type="PANTHER" id="PTHR46796">
    <property type="entry name" value="HTH-TYPE TRANSCRIPTIONAL ACTIVATOR RHAS-RELATED"/>
    <property type="match status" value="1"/>
</dbReference>
<keyword evidence="2" id="KW-0238">DNA-binding</keyword>
<evidence type="ECO:0000256" key="2">
    <source>
        <dbReference type="ARBA" id="ARBA00023125"/>
    </source>
</evidence>
<evidence type="ECO:0000256" key="1">
    <source>
        <dbReference type="ARBA" id="ARBA00023015"/>
    </source>
</evidence>
<name>A0ABV6Q7C4_9FLAO</name>
<keyword evidence="3" id="KW-0804">Transcription</keyword>
<dbReference type="InterPro" id="IPR009057">
    <property type="entry name" value="Homeodomain-like_sf"/>
</dbReference>
<evidence type="ECO:0000259" key="4">
    <source>
        <dbReference type="PROSITE" id="PS01124"/>
    </source>
</evidence>